<organism evidence="1 2">
    <name type="scientific">Vibrio tarriae</name>
    <dbReference type="NCBI Taxonomy" id="2014742"/>
    <lineage>
        <taxon>Bacteria</taxon>
        <taxon>Pseudomonadati</taxon>
        <taxon>Pseudomonadota</taxon>
        <taxon>Gammaproteobacteria</taxon>
        <taxon>Vibrionales</taxon>
        <taxon>Vibrionaceae</taxon>
        <taxon>Vibrio</taxon>
    </lineage>
</organism>
<reference evidence="2" key="1">
    <citation type="journal article" date="2017" name="Genome Announc.">
        <title>Complete Genome Sequence of Vibrio sp. Strain 2521-89, a Close Relative of Vibrio cholerae Isolated from Lake Water in New Mexico, USA.</title>
        <authorList>
            <person name="Liang K."/>
            <person name="Orata F.D."/>
            <person name="Winkjer N.S."/>
            <person name="Rowe L.A."/>
            <person name="Tarr C.L."/>
            <person name="Boucher Y."/>
        </authorList>
    </citation>
    <scope>NUCLEOTIDE SEQUENCE [LARGE SCALE GENOMIC DNA]</scope>
    <source>
        <strain evidence="2">2521-89</strain>
    </source>
</reference>
<accession>A0AAU8WXS8</accession>
<keyword evidence="2" id="KW-1185">Reference proteome</keyword>
<reference evidence="1 2" key="2">
    <citation type="submission" date="2017-06" db="EMBL/GenBank/DDBJ databases">
        <title>Complete genome sequence of Vibrio sp. 2521-89, a close relative of Vibrio cholerae isolated from lake water in New Mexico, USA.</title>
        <authorList>
            <person name="Liang K."/>
            <person name="Orata F.D."/>
            <person name="Winkjer N.S."/>
            <person name="Tarr C.L."/>
            <person name="Boucher Y."/>
        </authorList>
    </citation>
    <scope>NUCLEOTIDE SEQUENCE [LARGE SCALE GENOMIC DNA]</scope>
    <source>
        <strain evidence="1 2">2521-89</strain>
    </source>
</reference>
<dbReference type="KEGG" id="vti:CEQ48_18335"/>
<evidence type="ECO:0000313" key="2">
    <source>
        <dbReference type="Proteomes" id="UP000198371"/>
    </source>
</evidence>
<proteinExistence type="predicted"/>
<name>A0AAU8WXS8_9VIBR</name>
<dbReference type="Proteomes" id="UP000198371">
    <property type="component" value="Chromosome 1"/>
</dbReference>
<dbReference type="EMBL" id="CP022353">
    <property type="protein sequence ID" value="ASK56601.1"/>
    <property type="molecule type" value="Genomic_DNA"/>
</dbReference>
<sequence length="41" mass="4649">MANLSHKSNKERIKNCHDAETISTNHSICKKITYFIGLTNS</sequence>
<gene>
    <name evidence="1" type="ORF">CEQ48_18335</name>
</gene>
<dbReference type="AlphaFoldDB" id="A0AAU8WXS8"/>
<evidence type="ECO:0000313" key="1">
    <source>
        <dbReference type="EMBL" id="ASK56601.1"/>
    </source>
</evidence>
<protein>
    <submittedName>
        <fullName evidence="1">Uncharacterized protein</fullName>
    </submittedName>
</protein>